<keyword evidence="2 4" id="KW-0479">Metal-binding</keyword>
<dbReference type="InterPro" id="IPR036524">
    <property type="entry name" value="Frataxin/CyaY_sf"/>
</dbReference>
<dbReference type="Pfam" id="PF01491">
    <property type="entry name" value="Frataxin_Cyay"/>
    <property type="match status" value="1"/>
</dbReference>
<evidence type="ECO:0000256" key="3">
    <source>
        <dbReference type="ARBA" id="ARBA00023004"/>
    </source>
</evidence>
<evidence type="ECO:0000313" key="6">
    <source>
        <dbReference type="Proteomes" id="UP000614287"/>
    </source>
</evidence>
<gene>
    <name evidence="4 5" type="primary">cyaY</name>
    <name evidence="5" type="ORF">GCM10009007_18040</name>
</gene>
<keyword evidence="6" id="KW-1185">Reference proteome</keyword>
<name>A0A8J3FYZ5_9BURK</name>
<comment type="caution">
    <text evidence="5">The sequence shown here is derived from an EMBL/GenBank/DDBJ whole genome shotgun (WGS) entry which is preliminary data.</text>
</comment>
<evidence type="ECO:0000256" key="4">
    <source>
        <dbReference type="HAMAP-Rule" id="MF_00142"/>
    </source>
</evidence>
<dbReference type="PROSITE" id="PS50810">
    <property type="entry name" value="FRATAXIN_2"/>
    <property type="match status" value="1"/>
</dbReference>
<evidence type="ECO:0000256" key="1">
    <source>
        <dbReference type="ARBA" id="ARBA00008183"/>
    </source>
</evidence>
<reference evidence="5" key="1">
    <citation type="journal article" date="2014" name="Int. J. Syst. Evol. Microbiol.">
        <title>Complete genome sequence of Corynebacterium casei LMG S-19264T (=DSM 44701T), isolated from a smear-ripened cheese.</title>
        <authorList>
            <consortium name="US DOE Joint Genome Institute (JGI-PGF)"/>
            <person name="Walter F."/>
            <person name="Albersmeier A."/>
            <person name="Kalinowski J."/>
            <person name="Ruckert C."/>
        </authorList>
    </citation>
    <scope>NUCLEOTIDE SEQUENCE</scope>
    <source>
        <strain evidence="5">KCTC 32501</strain>
    </source>
</reference>
<proteinExistence type="inferred from homology"/>
<reference evidence="5" key="2">
    <citation type="submission" date="2020-09" db="EMBL/GenBank/DDBJ databases">
        <authorList>
            <person name="Sun Q."/>
            <person name="Kim S."/>
        </authorList>
    </citation>
    <scope>NUCLEOTIDE SEQUENCE</scope>
    <source>
        <strain evidence="5">KCTC 32501</strain>
    </source>
</reference>
<dbReference type="GO" id="GO:0008199">
    <property type="term" value="F:ferric iron binding"/>
    <property type="evidence" value="ECO:0007669"/>
    <property type="project" value="InterPro"/>
</dbReference>
<accession>A0A8J3FYZ5</accession>
<dbReference type="SUPFAM" id="SSF55387">
    <property type="entry name" value="Frataxin/Nqo15-like"/>
    <property type="match status" value="1"/>
</dbReference>
<protein>
    <recommendedName>
        <fullName evidence="4">Iron-sulfur cluster assembly protein CyaY</fullName>
    </recommendedName>
</protein>
<dbReference type="Proteomes" id="UP000614287">
    <property type="component" value="Unassembled WGS sequence"/>
</dbReference>
<dbReference type="HAMAP" id="MF_00142">
    <property type="entry name" value="CyaY"/>
    <property type="match status" value="1"/>
</dbReference>
<dbReference type="SMART" id="SM01219">
    <property type="entry name" value="Frataxin_Cyay"/>
    <property type="match status" value="1"/>
</dbReference>
<dbReference type="AlphaFoldDB" id="A0A8J3FYZ5"/>
<dbReference type="NCBIfam" id="TIGR03421">
    <property type="entry name" value="FeS_CyaY"/>
    <property type="match status" value="1"/>
</dbReference>
<dbReference type="Gene3D" id="3.30.920.10">
    <property type="entry name" value="Frataxin/CyaY"/>
    <property type="match status" value="1"/>
</dbReference>
<dbReference type="InterPro" id="IPR002908">
    <property type="entry name" value="Frataxin/CyaY"/>
</dbReference>
<dbReference type="InterPro" id="IPR047584">
    <property type="entry name" value="CyaY"/>
</dbReference>
<evidence type="ECO:0000313" key="5">
    <source>
        <dbReference type="EMBL" id="GHA77530.1"/>
    </source>
</evidence>
<dbReference type="GO" id="GO:0016226">
    <property type="term" value="P:iron-sulfur cluster assembly"/>
    <property type="evidence" value="ECO:0007669"/>
    <property type="project" value="UniProtKB-UniRule"/>
</dbReference>
<dbReference type="GO" id="GO:0005737">
    <property type="term" value="C:cytoplasm"/>
    <property type="evidence" value="ECO:0007669"/>
    <property type="project" value="UniProtKB-ARBA"/>
</dbReference>
<dbReference type="RefSeq" id="WP_189493637.1">
    <property type="nucleotide sequence ID" value="NZ_BMZG01000010.1"/>
</dbReference>
<keyword evidence="3 4" id="KW-0408">Iron</keyword>
<sequence>MTESEFLQHVDTLFVRITEQAENFNADWDVSQHGALLEIENDDGAKIIINQQLAMQEVWLASREGGYHFKYVDGAWLNTRDDLSFEVYLDKAFNWLNG</sequence>
<dbReference type="EMBL" id="BMZG01000010">
    <property type="protein sequence ID" value="GHA77530.1"/>
    <property type="molecule type" value="Genomic_DNA"/>
</dbReference>
<comment type="function">
    <text evidence="4">Involved in iron-sulfur (Fe-S) cluster assembly. May act as a regulator of Fe-S biogenesis.</text>
</comment>
<organism evidence="5 6">
    <name type="scientific">Formosimonas limnophila</name>
    <dbReference type="NCBI Taxonomy" id="1384487"/>
    <lineage>
        <taxon>Bacteria</taxon>
        <taxon>Pseudomonadati</taxon>
        <taxon>Pseudomonadota</taxon>
        <taxon>Betaproteobacteria</taxon>
        <taxon>Burkholderiales</taxon>
        <taxon>Burkholderiaceae</taxon>
        <taxon>Formosimonas</taxon>
    </lineage>
</organism>
<evidence type="ECO:0000256" key="2">
    <source>
        <dbReference type="ARBA" id="ARBA00022723"/>
    </source>
</evidence>
<comment type="similarity">
    <text evidence="1 4">Belongs to the frataxin family.</text>
</comment>